<gene>
    <name evidence="7" type="ORF">MAR_034324</name>
</gene>
<dbReference type="InterPro" id="IPR036939">
    <property type="entry name" value="Cu2_ascorb_mOase_N_sf"/>
</dbReference>
<dbReference type="Pfam" id="PF01082">
    <property type="entry name" value="Cu2_monooxygen"/>
    <property type="match status" value="1"/>
</dbReference>
<dbReference type="Pfam" id="PF03712">
    <property type="entry name" value="Cu2_monoox_C"/>
    <property type="match status" value="1"/>
</dbReference>
<keyword evidence="1" id="KW-1015">Disulfide bond</keyword>
<evidence type="ECO:0000259" key="4">
    <source>
        <dbReference type="Pfam" id="PF01082"/>
    </source>
</evidence>
<accession>A0ABY7GEK0</accession>
<dbReference type="PANTHER" id="PTHR10157:SF23">
    <property type="entry name" value="MOXD1 HOMOLOG 1"/>
    <property type="match status" value="1"/>
</dbReference>
<protein>
    <submittedName>
        <fullName evidence="7">TEMPT-like protein</fullName>
    </submittedName>
</protein>
<evidence type="ECO:0000259" key="5">
    <source>
        <dbReference type="Pfam" id="PF03712"/>
    </source>
</evidence>
<dbReference type="InterPro" id="IPR057626">
    <property type="entry name" value="S-S_Temptin"/>
</dbReference>
<dbReference type="InterPro" id="IPR000945">
    <property type="entry name" value="DBH-like"/>
</dbReference>
<evidence type="ECO:0000313" key="7">
    <source>
        <dbReference type="EMBL" id="WAR31782.1"/>
    </source>
</evidence>
<keyword evidence="8" id="KW-1185">Reference proteome</keyword>
<keyword evidence="3" id="KW-0472">Membrane</keyword>
<proteinExistence type="predicted"/>
<evidence type="ECO:0000259" key="6">
    <source>
        <dbReference type="Pfam" id="PF24784"/>
    </source>
</evidence>
<evidence type="ECO:0000313" key="8">
    <source>
        <dbReference type="Proteomes" id="UP001164746"/>
    </source>
</evidence>
<dbReference type="Proteomes" id="UP001164746">
    <property type="component" value="Chromosome 17"/>
</dbReference>
<reference evidence="7" key="1">
    <citation type="submission" date="2022-11" db="EMBL/GenBank/DDBJ databases">
        <title>Centuries of genome instability and evolution in soft-shell clam transmissible cancer (bioRxiv).</title>
        <authorList>
            <person name="Hart S.F.M."/>
            <person name="Yonemitsu M.A."/>
            <person name="Giersch R.M."/>
            <person name="Beal B.F."/>
            <person name="Arriagada G."/>
            <person name="Davis B.W."/>
            <person name="Ostrander E.A."/>
            <person name="Goff S.P."/>
            <person name="Metzger M.J."/>
        </authorList>
    </citation>
    <scope>NUCLEOTIDE SEQUENCE</scope>
    <source>
        <strain evidence="7">MELC-2E11</strain>
        <tissue evidence="7">Siphon/mantle</tissue>
    </source>
</reference>
<evidence type="ECO:0000256" key="3">
    <source>
        <dbReference type="SAM" id="Phobius"/>
    </source>
</evidence>
<evidence type="ECO:0000256" key="1">
    <source>
        <dbReference type="ARBA" id="ARBA00023157"/>
    </source>
</evidence>
<feature type="domain" description="Copper type II ascorbate-dependent monooxygenase N-terminal" evidence="4">
    <location>
        <begin position="216"/>
        <end position="323"/>
    </location>
</feature>
<dbReference type="Pfam" id="PF24784">
    <property type="entry name" value="Temptin_C"/>
    <property type="match status" value="1"/>
</dbReference>
<name>A0ABY7GEK0_MYAAR</name>
<dbReference type="Gene3D" id="2.60.120.310">
    <property type="entry name" value="Copper type II, ascorbate-dependent monooxygenase, N-terminal domain"/>
    <property type="match status" value="1"/>
</dbReference>
<dbReference type="InterPro" id="IPR008977">
    <property type="entry name" value="PHM/PNGase_F_dom_sf"/>
</dbReference>
<dbReference type="Gene3D" id="2.60.120.230">
    <property type="match status" value="1"/>
</dbReference>
<feature type="domain" description="Copper type II ascorbate-dependent monooxygenase C-terminal" evidence="5">
    <location>
        <begin position="351"/>
        <end position="495"/>
    </location>
</feature>
<dbReference type="PANTHER" id="PTHR10157">
    <property type="entry name" value="DOPAMINE BETA HYDROXYLASE RELATED"/>
    <property type="match status" value="1"/>
</dbReference>
<dbReference type="InterPro" id="IPR000323">
    <property type="entry name" value="Cu2_ascorb_mOase_N"/>
</dbReference>
<feature type="domain" description="Temptin Cys/Cys disulfide" evidence="6">
    <location>
        <begin position="81"/>
        <end position="179"/>
    </location>
</feature>
<keyword evidence="2" id="KW-0325">Glycoprotein</keyword>
<organism evidence="7 8">
    <name type="scientific">Mya arenaria</name>
    <name type="common">Soft-shell clam</name>
    <dbReference type="NCBI Taxonomy" id="6604"/>
    <lineage>
        <taxon>Eukaryota</taxon>
        <taxon>Metazoa</taxon>
        <taxon>Spiralia</taxon>
        <taxon>Lophotrochozoa</taxon>
        <taxon>Mollusca</taxon>
        <taxon>Bivalvia</taxon>
        <taxon>Autobranchia</taxon>
        <taxon>Heteroconchia</taxon>
        <taxon>Euheterodonta</taxon>
        <taxon>Imparidentia</taxon>
        <taxon>Neoheterodontei</taxon>
        <taxon>Myida</taxon>
        <taxon>Myoidea</taxon>
        <taxon>Myidae</taxon>
        <taxon>Mya</taxon>
    </lineage>
</organism>
<evidence type="ECO:0000256" key="2">
    <source>
        <dbReference type="ARBA" id="ARBA00023180"/>
    </source>
</evidence>
<feature type="non-terminal residue" evidence="7">
    <location>
        <position position="1"/>
    </location>
</feature>
<feature type="transmembrane region" description="Helical" evidence="3">
    <location>
        <begin position="20"/>
        <end position="48"/>
    </location>
</feature>
<sequence>LVTRYYVPPTITFVLRRVPSVLIISVVLSGVPVACSVCIIRVAVVMVAIVRPLIGPIMPYVPVIPLPITWLPAVCMLLSSVHAYPSLQIKIPNGDSVPHPCDSSRIWEGVGHENQAGGGVRNPFGRDFDANGKVWDSTICRMDSDGDGRTNGEELGDPDCIWSQGQTPAVTSGLSHPGVCEPLGSSTCAGRNSFVDCGNTGEFDCPPIHADDTVKMDIRYPETPVPAQETTYMCMAFELPSDKPYHLIASTPIIDNREVMHHIIVYGCSGMDTAPRELNKPWNCQGEMQSCREMISLWAAGSNGICFNENMGFQVAGEKGLNFIGTIPLSSTVTQIVLATKLYLTPNLRPYNAGVLTIGQSYIAIPPGKMGHVEEGTCPGNCTNQIMTGDLQVTFALNHMHTMGKAQITELNRNGLRIEYLAKDDHFDYNSPVYYEYEDPITVRPGDELHTTCVWQSLDKTKTVNYGQGTQDEMCFAFLIYYPKENLRSKMCVSMRGLDHCEMWMNGNVRIGCDFEKIFNPVDPDTVAMYEAVSEKCTPFVCREECLDYVRNLKQQPCFIGDVGDLLRTRYLRDESTRNEVISFFAAIDSCDMELWEESYRPNGKNDGSISSAENRLASTYFIIAVFALSLFL</sequence>
<dbReference type="EMBL" id="CP111028">
    <property type="protein sequence ID" value="WAR31782.1"/>
    <property type="molecule type" value="Genomic_DNA"/>
</dbReference>
<keyword evidence="3" id="KW-0812">Transmembrane</keyword>
<dbReference type="SUPFAM" id="SSF49742">
    <property type="entry name" value="PHM/PNGase F"/>
    <property type="match status" value="2"/>
</dbReference>
<keyword evidence="3" id="KW-1133">Transmembrane helix</keyword>
<dbReference type="InterPro" id="IPR024548">
    <property type="entry name" value="Cu2_monoox_C"/>
</dbReference>
<dbReference type="InterPro" id="IPR014784">
    <property type="entry name" value="Cu2_ascorb_mOase-like_C"/>
</dbReference>